<sequence>MLIETPAKLNDIVTVKMVGGDEVVGKLTDERTDAYVELHRPLVVMMAQQGFGLAPYILTAGPDTTAKLDCKHVIAIVKTFDDVAKAYIKQTTGLIT</sequence>
<dbReference type="Gene3D" id="2.30.30.100">
    <property type="match status" value="1"/>
</dbReference>
<protein>
    <submittedName>
        <fullName evidence="1">Uncharacterized protein</fullName>
    </submittedName>
</protein>
<reference evidence="1" key="1">
    <citation type="submission" date="2020-04" db="EMBL/GenBank/DDBJ databases">
        <authorList>
            <person name="Chiriac C."/>
            <person name="Salcher M."/>
            <person name="Ghai R."/>
            <person name="Kavagutti S V."/>
        </authorList>
    </citation>
    <scope>NUCLEOTIDE SEQUENCE</scope>
</reference>
<proteinExistence type="predicted"/>
<evidence type="ECO:0000313" key="1">
    <source>
        <dbReference type="EMBL" id="CAB4143679.1"/>
    </source>
</evidence>
<dbReference type="EMBL" id="LR796423">
    <property type="protein sequence ID" value="CAB4143679.1"/>
    <property type="molecule type" value="Genomic_DNA"/>
</dbReference>
<organism evidence="1">
    <name type="scientific">uncultured Caudovirales phage</name>
    <dbReference type="NCBI Taxonomy" id="2100421"/>
    <lineage>
        <taxon>Viruses</taxon>
        <taxon>Duplodnaviria</taxon>
        <taxon>Heunggongvirae</taxon>
        <taxon>Uroviricota</taxon>
        <taxon>Caudoviricetes</taxon>
        <taxon>Peduoviridae</taxon>
        <taxon>Maltschvirus</taxon>
        <taxon>Maltschvirus maltsch</taxon>
    </lineage>
</organism>
<name>A0A6J5MJ99_9CAUD</name>
<gene>
    <name evidence="1" type="ORF">UFOVP447_207</name>
</gene>
<accession>A0A6J5MJ99</accession>